<protein>
    <submittedName>
        <fullName evidence="1">Uncharacterized protein</fullName>
    </submittedName>
</protein>
<evidence type="ECO:0000313" key="1">
    <source>
        <dbReference type="EMBL" id="ROQ25931.1"/>
    </source>
</evidence>
<reference evidence="1 2" key="1">
    <citation type="submission" date="2018-11" db="EMBL/GenBank/DDBJ databases">
        <title>Genomic Encyclopedia of Type Strains, Phase IV (KMG-IV): sequencing the most valuable type-strain genomes for metagenomic binning, comparative biology and taxonomic classification.</title>
        <authorList>
            <person name="Goeker M."/>
        </authorList>
    </citation>
    <scope>NUCLEOTIDE SEQUENCE [LARGE SCALE GENOMIC DNA]</scope>
    <source>
        <strain evidence="1 2">DSM 21945</strain>
    </source>
</reference>
<proteinExistence type="predicted"/>
<sequence length="82" mass="9124">MSATLPPAERRNDPKDLRQNFEILGELQLDAVYALMKVGARLLFVRAAHLAPLAVLEHGSHYITVDDEGKIDLHPAISIRSH</sequence>
<dbReference type="STRING" id="584787.GCA_001247655_02993"/>
<keyword evidence="2" id="KW-1185">Reference proteome</keyword>
<organism evidence="1 2">
    <name type="scientific">Gallaecimonas pentaromativorans</name>
    <dbReference type="NCBI Taxonomy" id="584787"/>
    <lineage>
        <taxon>Bacteria</taxon>
        <taxon>Pseudomonadati</taxon>
        <taxon>Pseudomonadota</taxon>
        <taxon>Gammaproteobacteria</taxon>
        <taxon>Enterobacterales</taxon>
        <taxon>Gallaecimonadaceae</taxon>
        <taxon>Gallaecimonas</taxon>
    </lineage>
</organism>
<evidence type="ECO:0000313" key="2">
    <source>
        <dbReference type="Proteomes" id="UP000268033"/>
    </source>
</evidence>
<name>A0A3N1PF60_9GAMM</name>
<gene>
    <name evidence="1" type="ORF">EDC28_105242</name>
</gene>
<dbReference type="OrthoDB" id="7065292at2"/>
<comment type="caution">
    <text evidence="1">The sequence shown here is derived from an EMBL/GenBank/DDBJ whole genome shotgun (WGS) entry which is preliminary data.</text>
</comment>
<dbReference type="Proteomes" id="UP000268033">
    <property type="component" value="Unassembled WGS sequence"/>
</dbReference>
<dbReference type="RefSeq" id="WP_050658483.1">
    <property type="nucleotide sequence ID" value="NZ_JBLXAC010000003.1"/>
</dbReference>
<dbReference type="AlphaFoldDB" id="A0A3N1PF60"/>
<dbReference type="EMBL" id="RJUL01000005">
    <property type="protein sequence ID" value="ROQ25931.1"/>
    <property type="molecule type" value="Genomic_DNA"/>
</dbReference>
<accession>A0A3N1PF60</accession>